<organism evidence="1">
    <name type="scientific">marine sediment metagenome</name>
    <dbReference type="NCBI Taxonomy" id="412755"/>
    <lineage>
        <taxon>unclassified sequences</taxon>
        <taxon>metagenomes</taxon>
        <taxon>ecological metagenomes</taxon>
    </lineage>
</organism>
<protein>
    <submittedName>
        <fullName evidence="1">Uncharacterized protein</fullName>
    </submittedName>
</protein>
<evidence type="ECO:0000313" key="1">
    <source>
        <dbReference type="EMBL" id="GAI06137.1"/>
    </source>
</evidence>
<proteinExistence type="predicted"/>
<dbReference type="AlphaFoldDB" id="X1KGH8"/>
<accession>X1KGH8</accession>
<comment type="caution">
    <text evidence="1">The sequence shown here is derived from an EMBL/GenBank/DDBJ whole genome shotgun (WGS) entry which is preliminary data.</text>
</comment>
<gene>
    <name evidence="1" type="ORF">S06H3_17294</name>
</gene>
<feature type="non-terminal residue" evidence="1">
    <location>
        <position position="38"/>
    </location>
</feature>
<sequence length="38" mass="4419">MSIDFDKARDEAFRKLKADRKKASLDLAILIDRDIKDP</sequence>
<name>X1KGH8_9ZZZZ</name>
<reference evidence="1" key="1">
    <citation type="journal article" date="2014" name="Front. Microbiol.">
        <title>High frequency of phylogenetically diverse reductive dehalogenase-homologous genes in deep subseafloor sedimentary metagenomes.</title>
        <authorList>
            <person name="Kawai M."/>
            <person name="Futagami T."/>
            <person name="Toyoda A."/>
            <person name="Takaki Y."/>
            <person name="Nishi S."/>
            <person name="Hori S."/>
            <person name="Arai W."/>
            <person name="Tsubouchi T."/>
            <person name="Morono Y."/>
            <person name="Uchiyama I."/>
            <person name="Ito T."/>
            <person name="Fujiyama A."/>
            <person name="Inagaki F."/>
            <person name="Takami H."/>
        </authorList>
    </citation>
    <scope>NUCLEOTIDE SEQUENCE</scope>
    <source>
        <strain evidence="1">Expedition CK06-06</strain>
    </source>
</reference>
<dbReference type="EMBL" id="BARV01008635">
    <property type="protein sequence ID" value="GAI06137.1"/>
    <property type="molecule type" value="Genomic_DNA"/>
</dbReference>